<dbReference type="Proteomes" id="UP001632037">
    <property type="component" value="Unassembled WGS sequence"/>
</dbReference>
<dbReference type="PANTHER" id="PTHR45751">
    <property type="entry name" value="COPINE FAMILY PROTEIN 1"/>
    <property type="match status" value="1"/>
</dbReference>
<reference evidence="3 4" key="1">
    <citation type="submission" date="2024-09" db="EMBL/GenBank/DDBJ databases">
        <title>Genome sequencing and assembly of Phytophthora oleae, isolate VK10A, causative agent of rot of olive drupes.</title>
        <authorList>
            <person name="Conti Taguali S."/>
            <person name="Riolo M."/>
            <person name="La Spada F."/>
            <person name="Cacciola S.O."/>
            <person name="Dionisio G."/>
        </authorList>
    </citation>
    <scope>NUCLEOTIDE SEQUENCE [LARGE SCALE GENOMIC DNA]</scope>
    <source>
        <strain evidence="3 4">VK10A</strain>
    </source>
</reference>
<name>A0ABD3FV86_9STRA</name>
<comment type="caution">
    <text evidence="3">The sequence shown here is derived from an EMBL/GenBank/DDBJ whole genome shotgun (WGS) entry which is preliminary data.</text>
</comment>
<dbReference type="SMART" id="SM00327">
    <property type="entry name" value="VWA"/>
    <property type="match status" value="1"/>
</dbReference>
<evidence type="ECO:0000313" key="3">
    <source>
        <dbReference type="EMBL" id="KAL3669892.1"/>
    </source>
</evidence>
<feature type="region of interest" description="Disordered" evidence="1">
    <location>
        <begin position="1"/>
        <end position="21"/>
    </location>
</feature>
<dbReference type="Pfam" id="PF07002">
    <property type="entry name" value="Copine"/>
    <property type="match status" value="1"/>
</dbReference>
<gene>
    <name evidence="3" type="ORF">V7S43_005268</name>
</gene>
<feature type="domain" description="VWFA" evidence="2">
    <location>
        <begin position="44"/>
        <end position="261"/>
    </location>
</feature>
<dbReference type="Gene3D" id="3.40.50.410">
    <property type="entry name" value="von Willebrand factor, type A domain"/>
    <property type="match status" value="1"/>
</dbReference>
<dbReference type="InterPro" id="IPR052079">
    <property type="entry name" value="E3_ligase/Copine_domain"/>
</dbReference>
<dbReference type="EMBL" id="JBIMZQ010000008">
    <property type="protein sequence ID" value="KAL3669892.1"/>
    <property type="molecule type" value="Genomic_DNA"/>
</dbReference>
<evidence type="ECO:0000256" key="1">
    <source>
        <dbReference type="SAM" id="MobiDB-lite"/>
    </source>
</evidence>
<dbReference type="InterPro" id="IPR036465">
    <property type="entry name" value="vWFA_dom_sf"/>
</dbReference>
<proteinExistence type="predicted"/>
<evidence type="ECO:0000259" key="2">
    <source>
        <dbReference type="SMART" id="SM00327"/>
    </source>
</evidence>
<accession>A0ABD3FV86</accession>
<dbReference type="SUPFAM" id="SSF53300">
    <property type="entry name" value="vWA-like"/>
    <property type="match status" value="1"/>
</dbReference>
<organism evidence="3 4">
    <name type="scientific">Phytophthora oleae</name>
    <dbReference type="NCBI Taxonomy" id="2107226"/>
    <lineage>
        <taxon>Eukaryota</taxon>
        <taxon>Sar</taxon>
        <taxon>Stramenopiles</taxon>
        <taxon>Oomycota</taxon>
        <taxon>Peronosporomycetes</taxon>
        <taxon>Peronosporales</taxon>
        <taxon>Peronosporaceae</taxon>
        <taxon>Phytophthora</taxon>
    </lineage>
</organism>
<sequence length="291" mass="32295">MGCASSREADAPYKKKSGGFQPIPDRYETIEEVQSDLRKAGLESSNLILGVDFTESNTVGRDGINACKLYDRCIDADLQWTGKNSFGGRCLHHIDPTGAIQNPYQSVISAIGRTLEAFDDDNIIPAFGFGDSTTLGNRCFPFVQGRGCQGFDEVLQRYNEITPQIKLYGPTSFAPVIHEAIKAVKQDPGYHILVIIADGQVNEPTATRNAIVEASKYPISIVMVGVGDGPWGMMEEFDDQLPARRFDNFQFVEYNQVLKRNMRNPEAGFAMQALMEIPEQFQTIRKLGLLL</sequence>
<dbReference type="InterPro" id="IPR002035">
    <property type="entry name" value="VWF_A"/>
</dbReference>
<dbReference type="PANTHER" id="PTHR45751:SF11">
    <property type="entry name" value="COPINE FAMILY PROTEIN 2"/>
    <property type="match status" value="1"/>
</dbReference>
<dbReference type="InterPro" id="IPR010734">
    <property type="entry name" value="Copine_C"/>
</dbReference>
<dbReference type="AlphaFoldDB" id="A0ABD3FV86"/>
<evidence type="ECO:0000313" key="4">
    <source>
        <dbReference type="Proteomes" id="UP001632037"/>
    </source>
</evidence>
<protein>
    <recommendedName>
        <fullName evidence="2">VWFA domain-containing protein</fullName>
    </recommendedName>
</protein>
<keyword evidence="4" id="KW-1185">Reference proteome</keyword>